<name>A0A7R9EA63_9NEOP</name>
<sequence length="519" mass="58879">MGLRCAWPRGNCPDLNEMSLSGNAGKVPPHGGPRAMSRVFYRKVAKSLSSSTAEDGEIEKISPLPTCVSHLSWLQKKLYSTSEVSKNLRLISLDDNVTLDKNLPLQVHIQNSEGRPLVVLLAWLMAREKHLMKYASFYLEQGFDVLMVNTTPWQFLWPVKGSQDPGHKFGGDTVHVQFRSQNLLACSKTNSHLLSKVLYCPSSILTNDLFKFGNNGGCCAAAGPPCVFVVVNGCPTGLEPDRHVLRKQYRTALSFKLCQKDFATRHYQKIQGQLKLVLSVPQVSWRLSLLQGPMCRDDSFHTETECMVEVDVCHTKGSSWVIVTEGELLEFLHLNKCYQKMLLHGFSVGGYMWGETLLKIIPEPERYTHVVDRIVGQIWDSAVDISEIPVGVPRAIFQRNLVLQATAEKYIRYHMRTFHNAATQHYIRSSQMFYTNLVRAPALFLLSKTDPIGTEENNKRVWESWESLGVKTYVKCWDKSPHVGHFRKHPKEYVTELATFLDRLGLVAYPEKIEAKLRV</sequence>
<dbReference type="Gene3D" id="3.40.50.1820">
    <property type="entry name" value="alpha/beta hydrolase"/>
    <property type="match status" value="1"/>
</dbReference>
<dbReference type="InterPro" id="IPR029058">
    <property type="entry name" value="AB_hydrolase_fold"/>
</dbReference>
<protein>
    <submittedName>
        <fullName evidence="1">Uncharacterized protein</fullName>
    </submittedName>
</protein>
<dbReference type="AlphaFoldDB" id="A0A7R9EA63"/>
<proteinExistence type="predicted"/>
<dbReference type="EMBL" id="OB794434">
    <property type="protein sequence ID" value="CAD7430283.1"/>
    <property type="molecule type" value="Genomic_DNA"/>
</dbReference>
<organism evidence="1">
    <name type="scientific">Timema monikensis</name>
    <dbReference type="NCBI Taxonomy" id="170555"/>
    <lineage>
        <taxon>Eukaryota</taxon>
        <taxon>Metazoa</taxon>
        <taxon>Ecdysozoa</taxon>
        <taxon>Arthropoda</taxon>
        <taxon>Hexapoda</taxon>
        <taxon>Insecta</taxon>
        <taxon>Pterygota</taxon>
        <taxon>Neoptera</taxon>
        <taxon>Polyneoptera</taxon>
        <taxon>Phasmatodea</taxon>
        <taxon>Timematodea</taxon>
        <taxon>Timematoidea</taxon>
        <taxon>Timematidae</taxon>
        <taxon>Timema</taxon>
    </lineage>
</organism>
<dbReference type="GO" id="GO:0017171">
    <property type="term" value="F:serine hydrolase activity"/>
    <property type="evidence" value="ECO:0007669"/>
    <property type="project" value="TreeGrafter"/>
</dbReference>
<evidence type="ECO:0000313" key="1">
    <source>
        <dbReference type="EMBL" id="CAD7430283.1"/>
    </source>
</evidence>
<dbReference type="SUPFAM" id="SSF53474">
    <property type="entry name" value="alpha/beta-Hydrolases"/>
    <property type="match status" value="1"/>
</dbReference>
<dbReference type="PANTHER" id="PTHR20908">
    <property type="entry name" value="LD15586P"/>
    <property type="match status" value="1"/>
</dbReference>
<accession>A0A7R9EA63</accession>
<dbReference type="InterPro" id="IPR008547">
    <property type="entry name" value="DUF829_TMEM53"/>
</dbReference>
<reference evidence="1" key="1">
    <citation type="submission" date="2020-11" db="EMBL/GenBank/DDBJ databases">
        <authorList>
            <person name="Tran Van P."/>
        </authorList>
    </citation>
    <scope>NUCLEOTIDE SEQUENCE</scope>
</reference>
<dbReference type="Pfam" id="PF05705">
    <property type="entry name" value="DUF829"/>
    <property type="match status" value="2"/>
</dbReference>
<dbReference type="PANTHER" id="PTHR20908:SF1">
    <property type="entry name" value="LD15586P"/>
    <property type="match status" value="1"/>
</dbReference>
<gene>
    <name evidence="1" type="ORF">TMSB3V08_LOCUS7044</name>
</gene>